<gene>
    <name evidence="1" type="primary">LOC100176877</name>
</gene>
<dbReference type="OMA" id="DETNKIC"/>
<dbReference type="Ensembl" id="ENSCINT00000033011.1">
    <property type="protein sequence ID" value="ENSCINP00000034048.1"/>
    <property type="gene ID" value="ENSCING00000024911.1"/>
</dbReference>
<reference evidence="1" key="2">
    <citation type="submission" date="2025-08" db="UniProtKB">
        <authorList>
            <consortium name="Ensembl"/>
        </authorList>
    </citation>
    <scope>IDENTIFICATION</scope>
</reference>
<dbReference type="OrthoDB" id="41532at2759"/>
<sequence>MNSKLSISFRPLTTDDIDIVADFLALHYVPNEPMSQCLAFTEEETYAYAKGEAEETLPHCLSTAAVISGTNEICGLSMCKRFSDCSYTEDAVANSKHKAAFLFRFAEWTESTLTKEFGTSNIFLDDLTVVSPKYSNRGLATEFIRRTTEKAEGLGFDVIIAFALTEKIIKVTRRWGWKLLKKIDLRSYCDSLTNEAVFAQAKVIDGCVPVVYKDFRSAVNRASHKL</sequence>
<dbReference type="RefSeq" id="XP_002128580.1">
    <property type="nucleotide sequence ID" value="XM_002128544.4"/>
</dbReference>
<dbReference type="Proteomes" id="UP000008144">
    <property type="component" value="Unassembled WGS sequence"/>
</dbReference>
<protein>
    <submittedName>
        <fullName evidence="1">Uncharacterized LOC100176877</fullName>
    </submittedName>
</protein>
<reference evidence="1" key="3">
    <citation type="submission" date="2025-09" db="UniProtKB">
        <authorList>
            <consortium name="Ensembl"/>
        </authorList>
    </citation>
    <scope>IDENTIFICATION</scope>
</reference>
<keyword evidence="2" id="KW-1185">Reference proteome</keyword>
<proteinExistence type="predicted"/>
<evidence type="ECO:0000313" key="1">
    <source>
        <dbReference type="Ensembl" id="ENSCINP00000034048.1"/>
    </source>
</evidence>
<dbReference type="GeneID" id="100176877"/>
<dbReference type="GeneTree" id="ENSGT00940000164149"/>
<dbReference type="HOGENOM" id="CLU_106763_0_0_1"/>
<name>H2XWL4_CIOIN</name>
<dbReference type="PANTHER" id="PTHR20905">
    <property type="entry name" value="N-ACETYLTRANSFERASE-RELATED"/>
    <property type="match status" value="1"/>
</dbReference>
<dbReference type="Gene3D" id="3.40.630.30">
    <property type="match status" value="1"/>
</dbReference>
<dbReference type="InParanoid" id="H2XWL4"/>
<evidence type="ECO:0000313" key="2">
    <source>
        <dbReference type="Proteomes" id="UP000008144"/>
    </source>
</evidence>
<organism evidence="1 2">
    <name type="scientific">Ciona intestinalis</name>
    <name type="common">Transparent sea squirt</name>
    <name type="synonym">Ascidia intestinalis</name>
    <dbReference type="NCBI Taxonomy" id="7719"/>
    <lineage>
        <taxon>Eukaryota</taxon>
        <taxon>Metazoa</taxon>
        <taxon>Chordata</taxon>
        <taxon>Tunicata</taxon>
        <taxon>Ascidiacea</taxon>
        <taxon>Phlebobranchia</taxon>
        <taxon>Cionidae</taxon>
        <taxon>Ciona</taxon>
    </lineage>
</organism>
<dbReference type="SUPFAM" id="SSF55729">
    <property type="entry name" value="Acyl-CoA N-acyltransferases (Nat)"/>
    <property type="match status" value="1"/>
</dbReference>
<dbReference type="FunFam" id="3.40.630.30:FF:000423">
    <property type="entry name" value="uncharacterized protein LOC100176877"/>
    <property type="match status" value="1"/>
</dbReference>
<dbReference type="GO" id="GO:0008080">
    <property type="term" value="F:N-acetyltransferase activity"/>
    <property type="evidence" value="ECO:0000318"/>
    <property type="project" value="GO_Central"/>
</dbReference>
<dbReference type="PANTHER" id="PTHR20905:SF1">
    <property type="entry name" value="AT07410P-RELATED"/>
    <property type="match status" value="1"/>
</dbReference>
<dbReference type="KEGG" id="cin:100176877"/>
<reference evidence="2" key="1">
    <citation type="journal article" date="2002" name="Science">
        <title>The draft genome of Ciona intestinalis: insights into chordate and vertebrate origins.</title>
        <authorList>
            <person name="Dehal P."/>
            <person name="Satou Y."/>
            <person name="Campbell R.K."/>
            <person name="Chapman J."/>
            <person name="Degnan B."/>
            <person name="De Tomaso A."/>
            <person name="Davidson B."/>
            <person name="Di Gregorio A."/>
            <person name="Gelpke M."/>
            <person name="Goodstein D.M."/>
            <person name="Harafuji N."/>
            <person name="Hastings K.E."/>
            <person name="Ho I."/>
            <person name="Hotta K."/>
            <person name="Huang W."/>
            <person name="Kawashima T."/>
            <person name="Lemaire P."/>
            <person name="Martinez D."/>
            <person name="Meinertzhagen I.A."/>
            <person name="Necula S."/>
            <person name="Nonaka M."/>
            <person name="Putnam N."/>
            <person name="Rash S."/>
            <person name="Saiga H."/>
            <person name="Satake M."/>
            <person name="Terry A."/>
            <person name="Yamada L."/>
            <person name="Wang H.G."/>
            <person name="Awazu S."/>
            <person name="Azumi K."/>
            <person name="Boore J."/>
            <person name="Branno M."/>
            <person name="Chin-Bow S."/>
            <person name="DeSantis R."/>
            <person name="Doyle S."/>
            <person name="Francino P."/>
            <person name="Keys D.N."/>
            <person name="Haga S."/>
            <person name="Hayashi H."/>
            <person name="Hino K."/>
            <person name="Imai K.S."/>
            <person name="Inaba K."/>
            <person name="Kano S."/>
            <person name="Kobayashi K."/>
            <person name="Kobayashi M."/>
            <person name="Lee B.I."/>
            <person name="Makabe K.W."/>
            <person name="Manohar C."/>
            <person name="Matassi G."/>
            <person name="Medina M."/>
            <person name="Mochizuki Y."/>
            <person name="Mount S."/>
            <person name="Morishita T."/>
            <person name="Miura S."/>
            <person name="Nakayama A."/>
            <person name="Nishizaka S."/>
            <person name="Nomoto H."/>
            <person name="Ohta F."/>
            <person name="Oishi K."/>
            <person name="Rigoutsos I."/>
            <person name="Sano M."/>
            <person name="Sasaki A."/>
            <person name="Sasakura Y."/>
            <person name="Shoguchi E."/>
            <person name="Shin-i T."/>
            <person name="Spagnuolo A."/>
            <person name="Stainier D."/>
            <person name="Suzuki M.M."/>
            <person name="Tassy O."/>
            <person name="Takatori N."/>
            <person name="Tokuoka M."/>
            <person name="Yagi K."/>
            <person name="Yoshizaki F."/>
            <person name="Wada S."/>
            <person name="Zhang C."/>
            <person name="Hyatt P.D."/>
            <person name="Larimer F."/>
            <person name="Detter C."/>
            <person name="Doggett N."/>
            <person name="Glavina T."/>
            <person name="Hawkins T."/>
            <person name="Richardson P."/>
            <person name="Lucas S."/>
            <person name="Kohara Y."/>
            <person name="Levine M."/>
            <person name="Satoh N."/>
            <person name="Rokhsar D.S."/>
        </authorList>
    </citation>
    <scope>NUCLEOTIDE SEQUENCE [LARGE SCALE GENOMIC DNA]</scope>
</reference>
<dbReference type="AlphaFoldDB" id="H2XWL4"/>
<accession>A0A1W2WH94</accession>
<dbReference type="InterPro" id="IPR016181">
    <property type="entry name" value="Acyl_CoA_acyltransferase"/>
</dbReference>
<accession>H2XWL4</accession>